<dbReference type="GO" id="GO:0005886">
    <property type="term" value="C:plasma membrane"/>
    <property type="evidence" value="ECO:0007669"/>
    <property type="project" value="UniProtKB-SubCell"/>
</dbReference>
<dbReference type="RefSeq" id="WP_070103689.1">
    <property type="nucleotide sequence ID" value="NZ_CZAL01000006.1"/>
</dbReference>
<dbReference type="CDD" id="cd06261">
    <property type="entry name" value="TM_PBP2"/>
    <property type="match status" value="1"/>
</dbReference>
<dbReference type="EMBL" id="CZAL01000006">
    <property type="protein sequence ID" value="CUP12047.1"/>
    <property type="molecule type" value="Genomic_DNA"/>
</dbReference>
<name>A0A174KPU4_9FIRM</name>
<evidence type="ECO:0000256" key="5">
    <source>
        <dbReference type="ARBA" id="ARBA00022989"/>
    </source>
</evidence>
<accession>A0A174KPU4</accession>
<dbReference type="Proteomes" id="UP000095709">
    <property type="component" value="Unassembled WGS sequence"/>
</dbReference>
<dbReference type="Pfam" id="PF00528">
    <property type="entry name" value="BPD_transp_1"/>
    <property type="match status" value="1"/>
</dbReference>
<organism evidence="9 10">
    <name type="scientific">Fusicatenibacter saccharivorans</name>
    <dbReference type="NCBI Taxonomy" id="1150298"/>
    <lineage>
        <taxon>Bacteria</taxon>
        <taxon>Bacillati</taxon>
        <taxon>Bacillota</taxon>
        <taxon>Clostridia</taxon>
        <taxon>Lachnospirales</taxon>
        <taxon>Lachnospiraceae</taxon>
        <taxon>Fusicatenibacter</taxon>
    </lineage>
</organism>
<feature type="domain" description="ABC transmembrane type-1" evidence="8">
    <location>
        <begin position="82"/>
        <end position="284"/>
    </location>
</feature>
<dbReference type="PROSITE" id="PS50928">
    <property type="entry name" value="ABC_TM1"/>
    <property type="match status" value="1"/>
</dbReference>
<evidence type="ECO:0000259" key="8">
    <source>
        <dbReference type="PROSITE" id="PS50928"/>
    </source>
</evidence>
<feature type="transmembrane region" description="Helical" evidence="7">
    <location>
        <begin position="265"/>
        <end position="284"/>
    </location>
</feature>
<evidence type="ECO:0000313" key="9">
    <source>
        <dbReference type="EMBL" id="CUP12047.1"/>
    </source>
</evidence>
<gene>
    <name evidence="9" type="primary">ycjP_4</name>
    <name evidence="9" type="ORF">ERS852498_01275</name>
</gene>
<evidence type="ECO:0000256" key="7">
    <source>
        <dbReference type="RuleBase" id="RU363032"/>
    </source>
</evidence>
<feature type="transmembrane region" description="Helical" evidence="7">
    <location>
        <begin position="21"/>
        <end position="39"/>
    </location>
</feature>
<dbReference type="InterPro" id="IPR035906">
    <property type="entry name" value="MetI-like_sf"/>
</dbReference>
<dbReference type="GO" id="GO:0055085">
    <property type="term" value="P:transmembrane transport"/>
    <property type="evidence" value="ECO:0007669"/>
    <property type="project" value="InterPro"/>
</dbReference>
<comment type="similarity">
    <text evidence="7">Belongs to the binding-protein-dependent transport system permease family.</text>
</comment>
<feature type="transmembrane region" description="Helical" evidence="7">
    <location>
        <begin position="190"/>
        <end position="212"/>
    </location>
</feature>
<dbReference type="InterPro" id="IPR000515">
    <property type="entry name" value="MetI-like"/>
</dbReference>
<dbReference type="AlphaFoldDB" id="A0A174KPU4"/>
<feature type="transmembrane region" description="Helical" evidence="7">
    <location>
        <begin position="118"/>
        <end position="136"/>
    </location>
</feature>
<keyword evidence="4 7" id="KW-0812">Transmembrane</keyword>
<keyword evidence="2 7" id="KW-0813">Transport</keyword>
<keyword evidence="6 7" id="KW-0472">Membrane</keyword>
<feature type="transmembrane region" description="Helical" evidence="7">
    <location>
        <begin position="78"/>
        <end position="106"/>
    </location>
</feature>
<keyword evidence="3" id="KW-1003">Cell membrane</keyword>
<feature type="transmembrane region" description="Helical" evidence="7">
    <location>
        <begin position="148"/>
        <end position="169"/>
    </location>
</feature>
<comment type="subcellular location">
    <subcellularLocation>
        <location evidence="1 7">Cell membrane</location>
        <topology evidence="1 7">Multi-pass membrane protein</topology>
    </subcellularLocation>
</comment>
<proteinExistence type="inferred from homology"/>
<evidence type="ECO:0000256" key="6">
    <source>
        <dbReference type="ARBA" id="ARBA00023136"/>
    </source>
</evidence>
<evidence type="ECO:0000256" key="2">
    <source>
        <dbReference type="ARBA" id="ARBA00022448"/>
    </source>
</evidence>
<dbReference type="PANTHER" id="PTHR43744:SF9">
    <property type="entry name" value="POLYGALACTURONAN_RHAMNOGALACTURONAN TRANSPORT SYSTEM PERMEASE PROTEIN YTCP"/>
    <property type="match status" value="1"/>
</dbReference>
<evidence type="ECO:0000256" key="4">
    <source>
        <dbReference type="ARBA" id="ARBA00022692"/>
    </source>
</evidence>
<evidence type="ECO:0000313" key="10">
    <source>
        <dbReference type="Proteomes" id="UP000095709"/>
    </source>
</evidence>
<evidence type="ECO:0000256" key="3">
    <source>
        <dbReference type="ARBA" id="ARBA00022475"/>
    </source>
</evidence>
<sequence>MREKAIKIKRKRCASDWFLDIFKVVFLVLVTVICVYPFWNIFVVSINDATDALRGGLYFLPRKLSLASYKDILGRATFLHGILITVLRTAIGTPLAVLVTTALAYVLSRKELLFRKQLNLFFIFTMYFGGGMVPYYMVLKSLGMLNNFIVFIFPNLVSVYNMILVKNYIEGMPAEIFESAKIDGANDLTVFFKMVIPLSKPIIMTIALFVAITHWNSWFDAYLFTNAQSLKTMQSILVEILNQYQTASANQAANQASQTITPDSIRMAATMIATIPIIMVYPFIQKYFVKGIMLGSVKS</sequence>
<keyword evidence="5 7" id="KW-1133">Transmembrane helix</keyword>
<dbReference type="PANTHER" id="PTHR43744">
    <property type="entry name" value="ABC TRANSPORTER PERMEASE PROTEIN MG189-RELATED-RELATED"/>
    <property type="match status" value="1"/>
</dbReference>
<evidence type="ECO:0000256" key="1">
    <source>
        <dbReference type="ARBA" id="ARBA00004651"/>
    </source>
</evidence>
<dbReference type="SUPFAM" id="SSF161098">
    <property type="entry name" value="MetI-like"/>
    <property type="match status" value="1"/>
</dbReference>
<dbReference type="Gene3D" id="1.10.3720.10">
    <property type="entry name" value="MetI-like"/>
    <property type="match status" value="1"/>
</dbReference>
<reference evidence="9 10" key="1">
    <citation type="submission" date="2015-09" db="EMBL/GenBank/DDBJ databases">
        <authorList>
            <consortium name="Pathogen Informatics"/>
        </authorList>
    </citation>
    <scope>NUCLEOTIDE SEQUENCE [LARGE SCALE GENOMIC DNA]</scope>
    <source>
        <strain evidence="9 10">2789STDY5834885</strain>
    </source>
</reference>
<protein>
    <submittedName>
        <fullName evidence="9">Inner membrane ABC transporter permease protein ycjP</fullName>
    </submittedName>
</protein>